<gene>
    <name evidence="2" type="ORF">SDJN03_16431</name>
</gene>
<dbReference type="EMBL" id="JAGKQH010000011">
    <property type="protein sequence ID" value="KAG6587866.1"/>
    <property type="molecule type" value="Genomic_DNA"/>
</dbReference>
<feature type="transmembrane region" description="Helical" evidence="1">
    <location>
        <begin position="6"/>
        <end position="26"/>
    </location>
</feature>
<keyword evidence="1" id="KW-1133">Transmembrane helix</keyword>
<reference evidence="2 3" key="1">
    <citation type="journal article" date="2021" name="Hortic Res">
        <title>The domestication of Cucurbita argyrosperma as revealed by the genome of its wild relative.</title>
        <authorList>
            <person name="Barrera-Redondo J."/>
            <person name="Sanchez-de la Vega G."/>
            <person name="Aguirre-Liguori J.A."/>
            <person name="Castellanos-Morales G."/>
            <person name="Gutierrez-Guerrero Y.T."/>
            <person name="Aguirre-Dugua X."/>
            <person name="Aguirre-Planter E."/>
            <person name="Tenaillon M.I."/>
            <person name="Lira-Saade R."/>
            <person name="Eguiarte L.E."/>
        </authorList>
    </citation>
    <scope>NUCLEOTIDE SEQUENCE [LARGE SCALE GENOMIC DNA]</scope>
    <source>
        <strain evidence="2">JBR-2021</strain>
    </source>
</reference>
<dbReference type="Proteomes" id="UP000685013">
    <property type="component" value="Chromosome 11"/>
</dbReference>
<evidence type="ECO:0000313" key="2">
    <source>
        <dbReference type="EMBL" id="KAG6587866.1"/>
    </source>
</evidence>
<evidence type="ECO:0000256" key="1">
    <source>
        <dbReference type="SAM" id="Phobius"/>
    </source>
</evidence>
<dbReference type="AlphaFoldDB" id="A0AAV6MU34"/>
<proteinExistence type="predicted"/>
<keyword evidence="1" id="KW-0812">Transmembrane</keyword>
<sequence length="106" mass="11318">MAPRSLNVAGLVFVVYMFMLVPTAVARMGAVAQVAKDMPLNDCTTFVSESAKCMTDVFTNAAAPHPSCCQAFAELNQCSPQLLKAIPPVTLDLIRKVCELMGVSIP</sequence>
<protein>
    <recommendedName>
        <fullName evidence="4">Bifunctional inhibitor/plant lipid transfer protein/seed storage helical domain-containing protein</fullName>
    </recommendedName>
</protein>
<organism evidence="2 3">
    <name type="scientific">Cucurbita argyrosperma subsp. sororia</name>
    <dbReference type="NCBI Taxonomy" id="37648"/>
    <lineage>
        <taxon>Eukaryota</taxon>
        <taxon>Viridiplantae</taxon>
        <taxon>Streptophyta</taxon>
        <taxon>Embryophyta</taxon>
        <taxon>Tracheophyta</taxon>
        <taxon>Spermatophyta</taxon>
        <taxon>Magnoliopsida</taxon>
        <taxon>eudicotyledons</taxon>
        <taxon>Gunneridae</taxon>
        <taxon>Pentapetalae</taxon>
        <taxon>rosids</taxon>
        <taxon>fabids</taxon>
        <taxon>Cucurbitales</taxon>
        <taxon>Cucurbitaceae</taxon>
        <taxon>Cucurbiteae</taxon>
        <taxon>Cucurbita</taxon>
    </lineage>
</organism>
<comment type="caution">
    <text evidence="2">The sequence shown here is derived from an EMBL/GenBank/DDBJ whole genome shotgun (WGS) entry which is preliminary data.</text>
</comment>
<keyword evidence="1" id="KW-0472">Membrane</keyword>
<evidence type="ECO:0008006" key="4">
    <source>
        <dbReference type="Google" id="ProtNLM"/>
    </source>
</evidence>
<accession>A0AAV6MU34</accession>
<keyword evidence="3" id="KW-1185">Reference proteome</keyword>
<feature type="non-terminal residue" evidence="2">
    <location>
        <position position="1"/>
    </location>
</feature>
<evidence type="ECO:0000313" key="3">
    <source>
        <dbReference type="Proteomes" id="UP000685013"/>
    </source>
</evidence>
<name>A0AAV6MU34_9ROSI</name>